<dbReference type="Gene3D" id="3.30.10.20">
    <property type="match status" value="1"/>
</dbReference>
<dbReference type="PANTHER" id="PTHR30627:SF1">
    <property type="entry name" value="PEPTIDOGLYCAN D,D-TRANSPEPTIDASE FTSI"/>
    <property type="match status" value="1"/>
</dbReference>
<dbReference type="Pfam" id="PF03793">
    <property type="entry name" value="PASTA"/>
    <property type="match status" value="2"/>
</dbReference>
<gene>
    <name evidence="5" type="ORF">IAD19_01075</name>
</gene>
<feature type="domain" description="PASTA" evidence="4">
    <location>
        <begin position="607"/>
        <end position="663"/>
    </location>
</feature>
<keyword evidence="3" id="KW-0472">Membrane</keyword>
<proteinExistence type="inferred from homology"/>
<evidence type="ECO:0000256" key="2">
    <source>
        <dbReference type="ARBA" id="ARBA00007171"/>
    </source>
</evidence>
<dbReference type="CDD" id="cd06577">
    <property type="entry name" value="PASTA_pknB"/>
    <property type="match status" value="1"/>
</dbReference>
<dbReference type="Gene3D" id="3.40.710.10">
    <property type="entry name" value="DD-peptidase/beta-lactamase superfamily"/>
    <property type="match status" value="1"/>
</dbReference>
<evidence type="ECO:0000313" key="6">
    <source>
        <dbReference type="Proteomes" id="UP000824082"/>
    </source>
</evidence>
<dbReference type="PROSITE" id="PS51178">
    <property type="entry name" value="PASTA"/>
    <property type="match status" value="2"/>
</dbReference>
<dbReference type="Gene3D" id="3.90.1310.10">
    <property type="entry name" value="Penicillin-binding protein 2a (Domain 2)"/>
    <property type="match status" value="1"/>
</dbReference>
<protein>
    <submittedName>
        <fullName evidence="5">PASTA domain-containing protein</fullName>
    </submittedName>
</protein>
<evidence type="ECO:0000256" key="1">
    <source>
        <dbReference type="ARBA" id="ARBA00004370"/>
    </source>
</evidence>
<dbReference type="InterPro" id="IPR050515">
    <property type="entry name" value="Beta-lactam/transpept"/>
</dbReference>
<dbReference type="InterPro" id="IPR012338">
    <property type="entry name" value="Beta-lactam/transpept-like"/>
</dbReference>
<evidence type="ECO:0000259" key="4">
    <source>
        <dbReference type="PROSITE" id="PS51178"/>
    </source>
</evidence>
<comment type="subcellular location">
    <subcellularLocation>
        <location evidence="1">Membrane</location>
    </subcellularLocation>
</comment>
<reference evidence="5" key="1">
    <citation type="submission" date="2020-10" db="EMBL/GenBank/DDBJ databases">
        <authorList>
            <person name="Gilroy R."/>
        </authorList>
    </citation>
    <scope>NUCLEOTIDE SEQUENCE</scope>
    <source>
        <strain evidence="5">4509</strain>
    </source>
</reference>
<dbReference type="GO" id="GO:0005886">
    <property type="term" value="C:plasma membrane"/>
    <property type="evidence" value="ECO:0007669"/>
    <property type="project" value="TreeGrafter"/>
</dbReference>
<organism evidence="5 6">
    <name type="scientific">Candidatus Egerieicola faecale</name>
    <dbReference type="NCBI Taxonomy" id="2840774"/>
    <lineage>
        <taxon>Bacteria</taxon>
        <taxon>Bacillati</taxon>
        <taxon>Bacillota</taxon>
        <taxon>Clostridia</taxon>
        <taxon>Eubacteriales</taxon>
        <taxon>Oscillospiraceae</taxon>
        <taxon>Oscillospiraceae incertae sedis</taxon>
        <taxon>Candidatus Egerieicola</taxon>
    </lineage>
</organism>
<dbReference type="PANTHER" id="PTHR30627">
    <property type="entry name" value="PEPTIDOGLYCAN D,D-TRANSPEPTIDASE"/>
    <property type="match status" value="1"/>
</dbReference>
<comment type="caution">
    <text evidence="5">The sequence shown here is derived from an EMBL/GenBank/DDBJ whole genome shotgun (WGS) entry which is preliminary data.</text>
</comment>
<dbReference type="Pfam" id="PF00905">
    <property type="entry name" value="Transpeptidase"/>
    <property type="match status" value="1"/>
</dbReference>
<dbReference type="InterPro" id="IPR005543">
    <property type="entry name" value="PASTA_dom"/>
</dbReference>
<dbReference type="AlphaFoldDB" id="A0A9D1LJL5"/>
<dbReference type="SMART" id="SM00740">
    <property type="entry name" value="PASTA"/>
    <property type="match status" value="2"/>
</dbReference>
<evidence type="ECO:0000256" key="3">
    <source>
        <dbReference type="ARBA" id="ARBA00023136"/>
    </source>
</evidence>
<sequence length="737" mass="78924">MKEAMNRRMKRRLNVMVPIALGLVLIWVLYNLGKTVSDPFYREYANAQQLSEDAIPADRGTIYDTNGEVLAESYTVWTVQLSPVTIDAEDKEMVAQFLAETLELDYNTVLAQCQQTNRYAVVKKQVEKPEADAIREFAQENGITAIALIEDTKRYYPNNDLASHVIGYVGSDNQGLGGIELEYDDLLTGTPGKIVSAADANGNAIATTYESEYAPVDGQSLVLTIDSQIQYYVEKALDQAVADRNPSGGACAIVMNVNNGEILAMASYPDYNPNDPFTLYTSTQQAKLNQPISEGSTTTYTNSDLLYQQWNNKCTSWTYQPGSVFKIFTGSSALEEGVIDMNTTFSCSGSMRVADTTFGCHNSAGHGIQTLLDAYVNSCNPAFIQIGQALGVEKFSEYYELYGFTEKTGIDLPGEEGGSSNLYIAPENMGPVELASSSFGQTTMVTPIQMITAIAAAVNGGYLYQPHIVKEVLDQNGNVVQSYGATLKRQVISEEVSAEIRECLEAMVSANGGSTAYIEGYRIGGKSGTSQKNNQDGHYVGSFAAFAPADDPEIVAMVVVDDPDLTLGSYYGSAVAGPALQSIMGDTLSYLGYSKEFTAEQIAAMEKTAPSLTGMDIETATSTAAASGFEVRVIGSGSTVLDQMPRNGTAMAEGSTILLYTDDTVATTCTVPNVVGMRPSDANYTLTAAGLNVSYNEGVGGTAQSTAVVTSQNYPEGTQLPAGSVVNINFSTITRDG</sequence>
<dbReference type="InterPro" id="IPR001460">
    <property type="entry name" value="PCN-bd_Tpept"/>
</dbReference>
<dbReference type="GO" id="GO:0071555">
    <property type="term" value="P:cell wall organization"/>
    <property type="evidence" value="ECO:0007669"/>
    <property type="project" value="TreeGrafter"/>
</dbReference>
<dbReference type="CDD" id="cd06576">
    <property type="entry name" value="PASTA_Pbp2x-like_1"/>
    <property type="match status" value="1"/>
</dbReference>
<name>A0A9D1LJL5_9FIRM</name>
<dbReference type="GO" id="GO:0008658">
    <property type="term" value="F:penicillin binding"/>
    <property type="evidence" value="ECO:0007669"/>
    <property type="project" value="InterPro"/>
</dbReference>
<dbReference type="Pfam" id="PF03717">
    <property type="entry name" value="PBP_dimer"/>
    <property type="match status" value="1"/>
</dbReference>
<reference evidence="5" key="2">
    <citation type="journal article" date="2021" name="PeerJ">
        <title>Extensive microbial diversity within the chicken gut microbiome revealed by metagenomics and culture.</title>
        <authorList>
            <person name="Gilroy R."/>
            <person name="Ravi A."/>
            <person name="Getino M."/>
            <person name="Pursley I."/>
            <person name="Horton D.L."/>
            <person name="Alikhan N.F."/>
            <person name="Baker D."/>
            <person name="Gharbi K."/>
            <person name="Hall N."/>
            <person name="Watson M."/>
            <person name="Adriaenssens E.M."/>
            <person name="Foster-Nyarko E."/>
            <person name="Jarju S."/>
            <person name="Secka A."/>
            <person name="Antonio M."/>
            <person name="Oren A."/>
            <person name="Chaudhuri R.R."/>
            <person name="La Ragione R."/>
            <person name="Hildebrand F."/>
            <person name="Pallen M.J."/>
        </authorList>
    </citation>
    <scope>NUCLEOTIDE SEQUENCE</scope>
    <source>
        <strain evidence="5">4509</strain>
    </source>
</reference>
<comment type="similarity">
    <text evidence="2">Belongs to the transpeptidase family.</text>
</comment>
<feature type="domain" description="PASTA" evidence="4">
    <location>
        <begin position="665"/>
        <end position="732"/>
    </location>
</feature>
<dbReference type="EMBL" id="DVMX01000019">
    <property type="protein sequence ID" value="HIU41126.1"/>
    <property type="molecule type" value="Genomic_DNA"/>
</dbReference>
<dbReference type="Proteomes" id="UP000824082">
    <property type="component" value="Unassembled WGS sequence"/>
</dbReference>
<dbReference type="InterPro" id="IPR036138">
    <property type="entry name" value="PBP_dimer_sf"/>
</dbReference>
<dbReference type="SUPFAM" id="SSF56601">
    <property type="entry name" value="beta-lactamase/transpeptidase-like"/>
    <property type="match status" value="1"/>
</dbReference>
<evidence type="ECO:0000313" key="5">
    <source>
        <dbReference type="EMBL" id="HIU41126.1"/>
    </source>
</evidence>
<accession>A0A9D1LJL5</accession>
<dbReference type="InterPro" id="IPR005311">
    <property type="entry name" value="PBP_dimer"/>
</dbReference>
<dbReference type="SUPFAM" id="SSF54184">
    <property type="entry name" value="Penicillin-binding protein 2x (pbp-2x), c-terminal domain"/>
    <property type="match status" value="1"/>
</dbReference>
<dbReference type="SUPFAM" id="SSF56519">
    <property type="entry name" value="Penicillin binding protein dimerisation domain"/>
    <property type="match status" value="1"/>
</dbReference>